<gene>
    <name evidence="2" type="ORF">PY05028</name>
</gene>
<feature type="transmembrane region" description="Helical" evidence="1">
    <location>
        <begin position="73"/>
        <end position="95"/>
    </location>
</feature>
<feature type="transmembrane region" description="Helical" evidence="1">
    <location>
        <begin position="293"/>
        <end position="312"/>
    </location>
</feature>
<dbReference type="Proteomes" id="UP000008553">
    <property type="component" value="Unassembled WGS sequence"/>
</dbReference>
<name>Q7REN6_PLAYO</name>
<proteinExistence type="predicted"/>
<dbReference type="EMBL" id="AABL01001573">
    <property type="protein sequence ID" value="EAA16990.1"/>
    <property type="molecule type" value="Genomic_DNA"/>
</dbReference>
<keyword evidence="1" id="KW-0472">Membrane</keyword>
<feature type="transmembrane region" description="Helical" evidence="1">
    <location>
        <begin position="41"/>
        <end position="61"/>
    </location>
</feature>
<evidence type="ECO:0000313" key="2">
    <source>
        <dbReference type="EMBL" id="EAA16990.1"/>
    </source>
</evidence>
<keyword evidence="1" id="KW-1133">Transmembrane helix</keyword>
<feature type="transmembrane region" description="Helical" evidence="1">
    <location>
        <begin position="392"/>
        <end position="414"/>
    </location>
</feature>
<keyword evidence="3" id="KW-1185">Reference proteome</keyword>
<organism evidence="2 3">
    <name type="scientific">Plasmodium yoelii yoelii</name>
    <dbReference type="NCBI Taxonomy" id="73239"/>
    <lineage>
        <taxon>Eukaryota</taxon>
        <taxon>Sar</taxon>
        <taxon>Alveolata</taxon>
        <taxon>Apicomplexa</taxon>
        <taxon>Aconoidasida</taxon>
        <taxon>Haemosporida</taxon>
        <taxon>Plasmodiidae</taxon>
        <taxon>Plasmodium</taxon>
        <taxon>Plasmodium (Vinckeia)</taxon>
    </lineage>
</organism>
<feature type="transmembrane region" description="Helical" evidence="1">
    <location>
        <begin position="258"/>
        <end position="281"/>
    </location>
</feature>
<sequence>MCINLSSIVDMDNNGIEYISKKYDIIITEKANRKYLTLHQFFFDVSFTIFNPLIIFVMYLFARFFSQEYHRDLFVYLTSIYFAFISIVSLIMYAIGLERTESSSKRGEKINDNNYKFQNNLNNVEEGNIKDNEINENDFDKYYEKNNNNNNKSDQYVNNYTNAYPSVYVMQNQVHSFNDNYDPYSNKEIITLKDQYKTHFKNIKINLKHISNDYKLLFYLSSLSFLNSVEDITMLMLIPFTSIFACEFFYVESLFIKVLIAIILISLGNVSFWVFASYIFFPFPPNSIFEHLHFLNFLHNMFFPLFLFLDQFEVNVSLKRARQHPCHVNIYAMSISIPCQYLYHVNIYTMSISIPCQHLYHVNIYAMSTSIPCQYLCHVNIYTMSISIPCQYLYHVNIFVYVFFLLFFFFFFFFSAYRSASKST</sequence>
<evidence type="ECO:0000256" key="1">
    <source>
        <dbReference type="SAM" id="Phobius"/>
    </source>
</evidence>
<dbReference type="InParanoid" id="Q7REN6"/>
<keyword evidence="1" id="KW-0812">Transmembrane</keyword>
<dbReference type="AlphaFoldDB" id="Q7REN6"/>
<evidence type="ECO:0000313" key="3">
    <source>
        <dbReference type="Proteomes" id="UP000008553"/>
    </source>
</evidence>
<protein>
    <submittedName>
        <fullName evidence="2">Uncharacterized protein</fullName>
    </submittedName>
</protein>
<feature type="transmembrane region" description="Helical" evidence="1">
    <location>
        <begin position="232"/>
        <end position="251"/>
    </location>
</feature>
<dbReference type="PaxDb" id="73239-Q7REN6"/>
<accession>Q7REN6</accession>
<reference evidence="2 3" key="1">
    <citation type="journal article" date="2002" name="Nature">
        <title>Genome sequence and comparative analysis of the model rodent malaria parasite Plasmodium yoelii yoelii.</title>
        <authorList>
            <person name="Carlton J.M."/>
            <person name="Angiuoli S.V."/>
            <person name="Suh B.B."/>
            <person name="Kooij T.W."/>
            <person name="Pertea M."/>
            <person name="Silva J.C."/>
            <person name="Ermolaeva M.D."/>
            <person name="Allen J.E."/>
            <person name="Selengut J.D."/>
            <person name="Koo H.L."/>
            <person name="Peterson J.D."/>
            <person name="Pop M."/>
            <person name="Kosack D.S."/>
            <person name="Shumway M.F."/>
            <person name="Bidwell S.L."/>
            <person name="Shallom S.J."/>
            <person name="van Aken S.E."/>
            <person name="Riedmuller S.B."/>
            <person name="Feldblyum T.V."/>
            <person name="Cho J.K."/>
            <person name="Quackenbush J."/>
            <person name="Sedegah M."/>
            <person name="Shoaibi A."/>
            <person name="Cummings L.M."/>
            <person name="Florens L."/>
            <person name="Yates J.R."/>
            <person name="Raine J.D."/>
            <person name="Sinden R.E."/>
            <person name="Harris M.A."/>
            <person name="Cunningham D.A."/>
            <person name="Preiser P.R."/>
            <person name="Bergman L.W."/>
            <person name="Vaidya A.B."/>
            <person name="van Lin L.H."/>
            <person name="Janse C.J."/>
            <person name="Waters A.P."/>
            <person name="Smith H.O."/>
            <person name="White O.R."/>
            <person name="Salzberg S.L."/>
            <person name="Venter J.C."/>
            <person name="Fraser C.M."/>
            <person name="Hoffman S.L."/>
            <person name="Gardner M.J."/>
            <person name="Carucci D.J."/>
        </authorList>
    </citation>
    <scope>NUCLEOTIDE SEQUENCE [LARGE SCALE GENOMIC DNA]</scope>
    <source>
        <strain evidence="2 3">17XNL</strain>
    </source>
</reference>
<comment type="caution">
    <text evidence="2">The sequence shown here is derived from an EMBL/GenBank/DDBJ whole genome shotgun (WGS) entry which is preliminary data.</text>
</comment>